<gene>
    <name evidence="8" type="ORF">GGR37_002491</name>
</gene>
<dbReference type="SUPFAM" id="SSF103473">
    <property type="entry name" value="MFS general substrate transporter"/>
    <property type="match status" value="1"/>
</dbReference>
<dbReference type="EMBL" id="JACHOA010000004">
    <property type="protein sequence ID" value="MBB4614205.1"/>
    <property type="molecule type" value="Genomic_DNA"/>
</dbReference>
<feature type="transmembrane region" description="Helical" evidence="6">
    <location>
        <begin position="333"/>
        <end position="355"/>
    </location>
</feature>
<evidence type="ECO:0000313" key="8">
    <source>
        <dbReference type="EMBL" id="MBB4614205.1"/>
    </source>
</evidence>
<sequence length="427" mass="43312">MPFFSLQRFRPRGLTIQPCVKNIGECDAMEVTDSDWSRLGVVGKSALVGIGPFVSIGLFSMGAALPKLASDVAGQPNADALVQLIGTVVAPLFAIGSPLAGWLIGRLGVRNVYIASVLMMTVGGVAPAFCDSLYAILAMRVLLAFGVAGGFTAGMSGIARLPDNQRPAILGLNSFVGGAICLPLFPLVGMLAEESWRNAFLVHAILLVMILPGLSLPGNSKDRALPTGHVASRVNRGILAGVPAKLAVATALMGLAIVSSSMYSPFLLSTLGVTGSAKVGQFLGLMSLCSLLGSGSYGWLHRRIGTFGLLILGISATAAGCLAMGMASALPTAVTGMCFLGMGLAVFSAAAYAAAIDWVGPAGNTPAALGVMTFCLYGSQLAFPLISGSLGAAQGPASVFLLISALAVLSLTLAIGLGKSPVLGTAQ</sequence>
<dbReference type="InterPro" id="IPR020846">
    <property type="entry name" value="MFS_dom"/>
</dbReference>
<name>A0A7W7ADE1_9SPHN</name>
<comment type="subcellular location">
    <subcellularLocation>
        <location evidence="1">Cell membrane</location>
        <topology evidence="1">Multi-pass membrane protein</topology>
    </subcellularLocation>
</comment>
<dbReference type="InterPro" id="IPR036259">
    <property type="entry name" value="MFS_trans_sf"/>
</dbReference>
<evidence type="ECO:0000256" key="5">
    <source>
        <dbReference type="ARBA" id="ARBA00023136"/>
    </source>
</evidence>
<feature type="transmembrane region" description="Helical" evidence="6">
    <location>
        <begin position="307"/>
        <end position="327"/>
    </location>
</feature>
<keyword evidence="5 6" id="KW-0472">Membrane</keyword>
<feature type="transmembrane region" description="Helical" evidence="6">
    <location>
        <begin position="198"/>
        <end position="216"/>
    </location>
</feature>
<dbReference type="InterPro" id="IPR050189">
    <property type="entry name" value="MFS_Efflux_Transporters"/>
</dbReference>
<feature type="transmembrane region" description="Helical" evidence="6">
    <location>
        <begin position="170"/>
        <end position="192"/>
    </location>
</feature>
<dbReference type="InterPro" id="IPR011701">
    <property type="entry name" value="MFS"/>
</dbReference>
<feature type="domain" description="Major facilitator superfamily (MFS) profile" evidence="7">
    <location>
        <begin position="41"/>
        <end position="422"/>
    </location>
</feature>
<dbReference type="PROSITE" id="PS50850">
    <property type="entry name" value="MFS"/>
    <property type="match status" value="1"/>
</dbReference>
<keyword evidence="2" id="KW-1003">Cell membrane</keyword>
<dbReference type="Gene3D" id="1.20.1250.20">
    <property type="entry name" value="MFS general substrate transporter like domains"/>
    <property type="match status" value="1"/>
</dbReference>
<feature type="transmembrane region" description="Helical" evidence="6">
    <location>
        <begin position="46"/>
        <end position="65"/>
    </location>
</feature>
<dbReference type="GO" id="GO:0005886">
    <property type="term" value="C:plasma membrane"/>
    <property type="evidence" value="ECO:0007669"/>
    <property type="project" value="UniProtKB-SubCell"/>
</dbReference>
<feature type="transmembrane region" description="Helical" evidence="6">
    <location>
        <begin position="111"/>
        <end position="129"/>
    </location>
</feature>
<dbReference type="AlphaFoldDB" id="A0A7W7ADE1"/>
<evidence type="ECO:0000256" key="6">
    <source>
        <dbReference type="SAM" id="Phobius"/>
    </source>
</evidence>
<dbReference type="Pfam" id="PF07690">
    <property type="entry name" value="MFS_1"/>
    <property type="match status" value="1"/>
</dbReference>
<feature type="transmembrane region" description="Helical" evidence="6">
    <location>
        <begin position="135"/>
        <end position="158"/>
    </location>
</feature>
<keyword evidence="9" id="KW-1185">Reference proteome</keyword>
<dbReference type="GO" id="GO:0022857">
    <property type="term" value="F:transmembrane transporter activity"/>
    <property type="evidence" value="ECO:0007669"/>
    <property type="project" value="InterPro"/>
</dbReference>
<keyword evidence="3 6" id="KW-0812">Transmembrane</keyword>
<protein>
    <submittedName>
        <fullName evidence="8">MFS family permease</fullName>
    </submittedName>
</protein>
<dbReference type="PANTHER" id="PTHR43124:SF3">
    <property type="entry name" value="CHLORAMPHENICOL EFFLUX PUMP RV0191"/>
    <property type="match status" value="1"/>
</dbReference>
<evidence type="ECO:0000313" key="9">
    <source>
        <dbReference type="Proteomes" id="UP000538566"/>
    </source>
</evidence>
<accession>A0A7W7ADE1</accession>
<comment type="caution">
    <text evidence="8">The sequence shown here is derived from an EMBL/GenBank/DDBJ whole genome shotgun (WGS) entry which is preliminary data.</text>
</comment>
<organism evidence="8 9">
    <name type="scientific">Novosphingobium taihuense</name>
    <dbReference type="NCBI Taxonomy" id="260085"/>
    <lineage>
        <taxon>Bacteria</taxon>
        <taxon>Pseudomonadati</taxon>
        <taxon>Pseudomonadota</taxon>
        <taxon>Alphaproteobacteria</taxon>
        <taxon>Sphingomonadales</taxon>
        <taxon>Sphingomonadaceae</taxon>
        <taxon>Novosphingobium</taxon>
    </lineage>
</organism>
<feature type="transmembrane region" description="Helical" evidence="6">
    <location>
        <begin position="237"/>
        <end position="259"/>
    </location>
</feature>
<reference evidence="8 9" key="1">
    <citation type="submission" date="2020-08" db="EMBL/GenBank/DDBJ databases">
        <title>Genomic Encyclopedia of Type Strains, Phase IV (KMG-IV): sequencing the most valuable type-strain genomes for metagenomic binning, comparative biology and taxonomic classification.</title>
        <authorList>
            <person name="Goeker M."/>
        </authorList>
    </citation>
    <scope>NUCLEOTIDE SEQUENCE [LARGE SCALE GENOMIC DNA]</scope>
    <source>
        <strain evidence="8 9">DSM 17507</strain>
    </source>
</reference>
<keyword evidence="4 6" id="KW-1133">Transmembrane helix</keyword>
<evidence type="ECO:0000256" key="1">
    <source>
        <dbReference type="ARBA" id="ARBA00004651"/>
    </source>
</evidence>
<proteinExistence type="predicted"/>
<feature type="transmembrane region" description="Helical" evidence="6">
    <location>
        <begin position="279"/>
        <end position="300"/>
    </location>
</feature>
<feature type="transmembrane region" description="Helical" evidence="6">
    <location>
        <begin position="80"/>
        <end position="104"/>
    </location>
</feature>
<evidence type="ECO:0000259" key="7">
    <source>
        <dbReference type="PROSITE" id="PS50850"/>
    </source>
</evidence>
<evidence type="ECO:0000256" key="4">
    <source>
        <dbReference type="ARBA" id="ARBA00022989"/>
    </source>
</evidence>
<dbReference type="RefSeq" id="WP_144903961.1">
    <property type="nucleotide sequence ID" value="NZ_JACHOA010000004.1"/>
</dbReference>
<dbReference type="Proteomes" id="UP000538566">
    <property type="component" value="Unassembled WGS sequence"/>
</dbReference>
<evidence type="ECO:0000256" key="3">
    <source>
        <dbReference type="ARBA" id="ARBA00022692"/>
    </source>
</evidence>
<evidence type="ECO:0000256" key="2">
    <source>
        <dbReference type="ARBA" id="ARBA00022475"/>
    </source>
</evidence>
<dbReference type="PANTHER" id="PTHR43124">
    <property type="entry name" value="PURINE EFFLUX PUMP PBUE"/>
    <property type="match status" value="1"/>
</dbReference>
<feature type="transmembrane region" description="Helical" evidence="6">
    <location>
        <begin position="367"/>
        <end position="386"/>
    </location>
</feature>
<feature type="transmembrane region" description="Helical" evidence="6">
    <location>
        <begin position="398"/>
        <end position="417"/>
    </location>
</feature>